<dbReference type="AlphaFoldDB" id="A0A1G9WE70"/>
<protein>
    <submittedName>
        <fullName evidence="2">Uncharacterized protein</fullName>
    </submittedName>
</protein>
<proteinExistence type="predicted"/>
<evidence type="ECO:0000256" key="1">
    <source>
        <dbReference type="SAM" id="MobiDB-lite"/>
    </source>
</evidence>
<evidence type="ECO:0000313" key="2">
    <source>
        <dbReference type="EMBL" id="SDM82832.1"/>
    </source>
</evidence>
<accession>A0A1G9WE70</accession>
<reference evidence="2 3" key="1">
    <citation type="submission" date="2016-10" db="EMBL/GenBank/DDBJ databases">
        <authorList>
            <person name="de Groot N.N."/>
        </authorList>
    </citation>
    <scope>NUCLEOTIDE SEQUENCE [LARGE SCALE GENOMIC DNA]</scope>
    <source>
        <strain evidence="2 3">DSM 44149</strain>
    </source>
</reference>
<sequence>MGDPYALAEASAAQGLPCCGVQGLKHRVQHPTAGEFLQPVSGRGPALVDERAQKYRPGRQSVAQHLLSQLNRPHRTAIGVGQRAPMSINFGRSRGAGINRRRPDSRVDGLQWPDGHGVTEQYQAREQWPGAALTPSQRLHGRTVIVRGHVGVECLTTVAVVAAVRVGLVSHRPPLSRASNYRSGTDTLPWNQQHCRRFVAFRPRPGWFPQRTEPHSHRNQLSPQFPFPLVVACRRQRRSEVSRLNRGRIRRRLASPSVCSTGRVCCDGPVQ</sequence>
<organism evidence="2 3">
    <name type="scientific">Allokutzneria albata</name>
    <name type="common">Kibdelosporangium albatum</name>
    <dbReference type="NCBI Taxonomy" id="211114"/>
    <lineage>
        <taxon>Bacteria</taxon>
        <taxon>Bacillati</taxon>
        <taxon>Actinomycetota</taxon>
        <taxon>Actinomycetes</taxon>
        <taxon>Pseudonocardiales</taxon>
        <taxon>Pseudonocardiaceae</taxon>
        <taxon>Allokutzneria</taxon>
    </lineage>
</organism>
<dbReference type="Proteomes" id="UP000183376">
    <property type="component" value="Chromosome I"/>
</dbReference>
<keyword evidence="3" id="KW-1185">Reference proteome</keyword>
<name>A0A1G9WE70_ALLAB</name>
<dbReference type="EMBL" id="LT629701">
    <property type="protein sequence ID" value="SDM82832.1"/>
    <property type="molecule type" value="Genomic_DNA"/>
</dbReference>
<feature type="region of interest" description="Disordered" evidence="1">
    <location>
        <begin position="81"/>
        <end position="114"/>
    </location>
</feature>
<evidence type="ECO:0000313" key="3">
    <source>
        <dbReference type="Proteomes" id="UP000183376"/>
    </source>
</evidence>
<gene>
    <name evidence="2" type="ORF">SAMN04489726_3561</name>
</gene>